<dbReference type="RefSeq" id="WP_225114267.1">
    <property type="nucleotide sequence ID" value="NZ_FMAE01000008.1"/>
</dbReference>
<dbReference type="InterPro" id="IPR044016">
    <property type="entry name" value="Big_13"/>
</dbReference>
<dbReference type="Proteomes" id="UP000183174">
    <property type="component" value="Unassembled WGS sequence"/>
</dbReference>
<dbReference type="Pfam" id="PF07483">
    <property type="entry name" value="W_rich_C"/>
    <property type="match status" value="2"/>
</dbReference>
<dbReference type="Gene3D" id="2.60.40.10">
    <property type="entry name" value="Immunoglobulins"/>
    <property type="match status" value="2"/>
</dbReference>
<dbReference type="InterPro" id="IPR013783">
    <property type="entry name" value="Ig-like_fold"/>
</dbReference>
<feature type="domain" description="Bacterial Ig-like" evidence="3">
    <location>
        <begin position="337"/>
        <end position="404"/>
    </location>
</feature>
<organism evidence="4 5">
    <name type="scientific">Bradyrhizobium yuanmingense</name>
    <dbReference type="NCBI Taxonomy" id="108015"/>
    <lineage>
        <taxon>Bacteria</taxon>
        <taxon>Pseudomonadati</taxon>
        <taxon>Pseudomonadota</taxon>
        <taxon>Alphaproteobacteria</taxon>
        <taxon>Hyphomicrobiales</taxon>
        <taxon>Nitrobacteraceae</taxon>
        <taxon>Bradyrhizobium</taxon>
    </lineage>
</organism>
<feature type="domain" description="Tryptophan-rich" evidence="2">
    <location>
        <begin position="439"/>
        <end position="549"/>
    </location>
</feature>
<dbReference type="InterPro" id="IPR011121">
    <property type="entry name" value="Trp-rich_dom"/>
</dbReference>
<feature type="region of interest" description="Disordered" evidence="1">
    <location>
        <begin position="542"/>
        <end position="565"/>
    </location>
</feature>
<dbReference type="EMBL" id="FMAE01000008">
    <property type="protein sequence ID" value="SCB46380.1"/>
    <property type="molecule type" value="Genomic_DNA"/>
</dbReference>
<evidence type="ECO:0000313" key="5">
    <source>
        <dbReference type="Proteomes" id="UP000183174"/>
    </source>
</evidence>
<evidence type="ECO:0000313" key="4">
    <source>
        <dbReference type="EMBL" id="SCB46380.1"/>
    </source>
</evidence>
<feature type="domain" description="Bacterial Ig-like" evidence="3">
    <location>
        <begin position="228"/>
        <end position="320"/>
    </location>
</feature>
<feature type="compositionally biased region" description="Low complexity" evidence="1">
    <location>
        <begin position="550"/>
        <end position="563"/>
    </location>
</feature>
<dbReference type="Pfam" id="PF19077">
    <property type="entry name" value="Big_13"/>
    <property type="match status" value="2"/>
</dbReference>
<dbReference type="AlphaFoldDB" id="A0A1C3X2A8"/>
<feature type="region of interest" description="Disordered" evidence="1">
    <location>
        <begin position="408"/>
        <end position="429"/>
    </location>
</feature>
<proteinExistence type="predicted"/>
<gene>
    <name evidence="4" type="ORF">GA0061099_1008364</name>
</gene>
<name>A0A1C3X2A8_9BRAD</name>
<sequence length="809" mass="81665">MASIPLTWNDPMFSDQTNSGTVWLGNGETISGVSISDQSDTVAVGGSGSFTIDDVRISSREGVRIGGSGDVTINNTYIETTGLSGDHADGIQAYAPGATGNLTITNSTIVSHDQNATAGLFIADGYSGTFTFNNVVFDGGPFGLRIAADAGAGHDDYLALKDVYFVGPFAYGALWLEEVNANIHITQWENVRYATIVDGQLIPGDLIPPPLPVEGPTAPSTPTVPDAPTIASFSTDSGTAGDKITNDNTIELKGTAAAGSTVKIYDGTTQIGSTTTDSSGSWDYITKILTDAKHTLTATATSSSGQTSAASSALAITIDTKAPTAPTIASHTVNTANQVVMSGSAEASSVVKVFDGTTQIGTATANSTGGWSYTTSALAAGSHSLTATATDAAGNTGPASTAFTASITGTSAPATPTSPTSPTSPTAGTVVESAGATTLVESGGKYYLNGSTGSGPTLKDNGVQFVKGSDGTWTPIGAEKTATGYVVAWKETSTGQYTAWNTDNNGNYVSHVSSLTGSTDGGSVSGTDSGLKSLETSFHQDLNGDGQVGTSTATIPTSPTPTTGKVVESAGVTSLVESGGKYYLNGSTGTGPTLKDDGVDFVGGSDGTWTPIGAEKTATGYQVAWKETSTGQYTAWNTDNNGNYVSHVSSLTGSTDGGSVSGTDSGLKTLETSFHQDLNSDGQIGTSSVATSSTATGSNAAIAGSTFIASPGNTTLTSTSGDDTFVGSSQADTFVFGANFGNDVIKGFVARGPAHDTIEFSKSVFDSFASVLSHATQSGTDVVIATGSDTLTLKNAKLGSLTSNDFHFA</sequence>
<accession>A0A1C3X2A8</accession>
<protein>
    <submittedName>
        <fullName evidence="4">Tryptophan-rich Synechocystis species C-terminal domain-containing protein</fullName>
    </submittedName>
</protein>
<dbReference type="NCBIfam" id="NF033510">
    <property type="entry name" value="Ca_tandemer"/>
    <property type="match status" value="2"/>
</dbReference>
<evidence type="ECO:0000259" key="3">
    <source>
        <dbReference type="Pfam" id="PF19077"/>
    </source>
</evidence>
<evidence type="ECO:0000256" key="1">
    <source>
        <dbReference type="SAM" id="MobiDB-lite"/>
    </source>
</evidence>
<dbReference type="Gene3D" id="2.160.20.20">
    <property type="match status" value="1"/>
</dbReference>
<evidence type="ECO:0000259" key="2">
    <source>
        <dbReference type="Pfam" id="PF07483"/>
    </source>
</evidence>
<dbReference type="SUPFAM" id="SSF51126">
    <property type="entry name" value="Pectin lyase-like"/>
    <property type="match status" value="1"/>
</dbReference>
<dbReference type="InterPro" id="IPR011050">
    <property type="entry name" value="Pectin_lyase_fold/virulence"/>
</dbReference>
<feature type="domain" description="Tryptophan-rich" evidence="2">
    <location>
        <begin position="574"/>
        <end position="685"/>
    </location>
</feature>
<reference evidence="4 5" key="1">
    <citation type="submission" date="2016-08" db="EMBL/GenBank/DDBJ databases">
        <authorList>
            <person name="Seilhamer J.J."/>
        </authorList>
    </citation>
    <scope>NUCLEOTIDE SEQUENCE [LARGE SCALE GENOMIC DNA]</scope>
    <source>
        <strain evidence="4 5">CCBAU 10071</strain>
    </source>
</reference>
<dbReference type="InterPro" id="IPR012332">
    <property type="entry name" value="Autotransporter_pectin_lyase_C"/>
</dbReference>